<evidence type="ECO:0000313" key="2">
    <source>
        <dbReference type="Proteomes" id="UP000222788"/>
    </source>
</evidence>
<protein>
    <submittedName>
        <fullName evidence="1">Uncharacterized protein</fullName>
    </submittedName>
</protein>
<dbReference type="OrthoDB" id="4959822at2759"/>
<gene>
    <name evidence="1" type="ORF">CFIMG_006464RAa</name>
</gene>
<dbReference type="AlphaFoldDB" id="A0A2C5WYB3"/>
<reference evidence="1 2" key="1">
    <citation type="journal article" date="2013" name="Fungal Biol.">
        <title>Analysis of microsatellite markers in the genome of the plant pathogen Ceratocystis fimbriata.</title>
        <authorList>
            <person name="Simpson M.C."/>
            <person name="Wilken P.M."/>
            <person name="Coetzee M.P."/>
            <person name="Wingfield M.J."/>
            <person name="Wingfield B.D."/>
        </authorList>
    </citation>
    <scope>NUCLEOTIDE SEQUENCE [LARGE SCALE GENOMIC DNA]</scope>
    <source>
        <strain evidence="1 2">CBS 114723</strain>
    </source>
</reference>
<proteinExistence type="predicted"/>
<accession>A0A2C5WYB3</accession>
<dbReference type="Proteomes" id="UP000222788">
    <property type="component" value="Unassembled WGS sequence"/>
</dbReference>
<sequence>MENKNSSKMLDEFRSTLTRLRIASLQSHVLSKGNFARSRNSPVRRQRSRVTLVQISTNQNQRQQLAFARQRVIRVVVRVGDV</sequence>
<reference evidence="1 2" key="2">
    <citation type="journal article" date="2013" name="IMA Fungus">
        <title>IMA Genome-F 1: Ceratocystis fimbriata: Draft nuclear genome sequence for the plant pathogen, Ceratocystis fimbriata.</title>
        <authorList>
            <person name="Wilken P.M."/>
            <person name="Steenkamp E.T."/>
            <person name="Wingfield M.J."/>
            <person name="de Beer Z.W."/>
            <person name="Wingfield B.D."/>
        </authorList>
    </citation>
    <scope>NUCLEOTIDE SEQUENCE [LARGE SCALE GENOMIC DNA]</scope>
    <source>
        <strain evidence="1 2">CBS 114723</strain>
    </source>
</reference>
<organism evidence="1 2">
    <name type="scientific">Ceratocystis fimbriata CBS 114723</name>
    <dbReference type="NCBI Taxonomy" id="1035309"/>
    <lineage>
        <taxon>Eukaryota</taxon>
        <taxon>Fungi</taxon>
        <taxon>Dikarya</taxon>
        <taxon>Ascomycota</taxon>
        <taxon>Pezizomycotina</taxon>
        <taxon>Sordariomycetes</taxon>
        <taxon>Hypocreomycetidae</taxon>
        <taxon>Microascales</taxon>
        <taxon>Ceratocystidaceae</taxon>
        <taxon>Ceratocystis</taxon>
    </lineage>
</organism>
<keyword evidence="2" id="KW-1185">Reference proteome</keyword>
<evidence type="ECO:0000313" key="1">
    <source>
        <dbReference type="EMBL" id="PHH50604.1"/>
    </source>
</evidence>
<comment type="caution">
    <text evidence="1">The sequence shown here is derived from an EMBL/GenBank/DDBJ whole genome shotgun (WGS) entry which is preliminary data.</text>
</comment>
<name>A0A2C5WYB3_9PEZI</name>
<dbReference type="EMBL" id="APWK03000122">
    <property type="protein sequence ID" value="PHH50604.1"/>
    <property type="molecule type" value="Genomic_DNA"/>
</dbReference>